<evidence type="ECO:0000259" key="2">
    <source>
        <dbReference type="PROSITE" id="PS51902"/>
    </source>
</evidence>
<dbReference type="SMART" id="SM00994">
    <property type="entry name" value="zf-C4_ClpX"/>
    <property type="match status" value="1"/>
</dbReference>
<accession>A0ABU5MW64</accession>
<evidence type="ECO:0000256" key="1">
    <source>
        <dbReference type="PROSITE-ProRule" id="PRU01250"/>
    </source>
</evidence>
<keyword evidence="1" id="KW-0862">Zinc</keyword>
<dbReference type="Gene3D" id="6.20.220.10">
    <property type="entry name" value="ClpX chaperone, C4-type zinc finger domain"/>
    <property type="match status" value="1"/>
</dbReference>
<evidence type="ECO:0000313" key="3">
    <source>
        <dbReference type="EMBL" id="MDZ8118410.1"/>
    </source>
</evidence>
<dbReference type="Pfam" id="PF06689">
    <property type="entry name" value="zf-C4_ClpX"/>
    <property type="match status" value="1"/>
</dbReference>
<proteinExistence type="inferred from homology"/>
<reference evidence="3 4" key="1">
    <citation type="journal article" date="2024" name="Appl. Environ. Microbiol.">
        <title>Pontiella agarivorans sp. nov., a novel marine anaerobic bacterium capable of degrading macroalgal polysaccharides and fixing nitrogen.</title>
        <authorList>
            <person name="Liu N."/>
            <person name="Kivenson V."/>
            <person name="Peng X."/>
            <person name="Cui Z."/>
            <person name="Lankiewicz T.S."/>
            <person name="Gosselin K.M."/>
            <person name="English C.J."/>
            <person name="Blair E.M."/>
            <person name="O'Malley M.A."/>
            <person name="Valentine D.L."/>
        </authorList>
    </citation>
    <scope>NUCLEOTIDE SEQUENCE [LARGE SCALE GENOMIC DNA]</scope>
    <source>
        <strain evidence="3 4">NLcol2</strain>
    </source>
</reference>
<protein>
    <submittedName>
        <fullName evidence="3">ClpX C4-type zinc finger protein</fullName>
    </submittedName>
</protein>
<organism evidence="3 4">
    <name type="scientific">Pontiella agarivorans</name>
    <dbReference type="NCBI Taxonomy" id="3038953"/>
    <lineage>
        <taxon>Bacteria</taxon>
        <taxon>Pseudomonadati</taxon>
        <taxon>Kiritimatiellota</taxon>
        <taxon>Kiritimatiellia</taxon>
        <taxon>Kiritimatiellales</taxon>
        <taxon>Pontiellaceae</taxon>
        <taxon>Pontiella</taxon>
    </lineage>
</organism>
<sequence length="47" mass="5123">MNCSFCGRSEDEVDVIVAATEQNVAICDECVEICNQVIAEERAKASE</sequence>
<feature type="binding site" evidence="1">
    <location>
        <position position="27"/>
    </location>
    <ligand>
        <name>Zn(2+)</name>
        <dbReference type="ChEBI" id="CHEBI:29105"/>
    </ligand>
</feature>
<comment type="similarity">
    <text evidence="1">Belongs to the ClpX chaperone family.</text>
</comment>
<evidence type="ECO:0000313" key="4">
    <source>
        <dbReference type="Proteomes" id="UP001290861"/>
    </source>
</evidence>
<dbReference type="RefSeq" id="WP_322608210.1">
    <property type="nucleotide sequence ID" value="NZ_JARVCO010000008.1"/>
</dbReference>
<dbReference type="InterPro" id="IPR010603">
    <property type="entry name" value="Znf_CppX_C4"/>
</dbReference>
<comment type="caution">
    <text evidence="3">The sequence shown here is derived from an EMBL/GenBank/DDBJ whole genome shotgun (WGS) entry which is preliminary data.</text>
</comment>
<keyword evidence="4" id="KW-1185">Reference proteome</keyword>
<dbReference type="InterPro" id="IPR059188">
    <property type="entry name" value="Znf_CLPX-like"/>
</dbReference>
<dbReference type="EMBL" id="JARVCO010000008">
    <property type="protein sequence ID" value="MDZ8118410.1"/>
    <property type="molecule type" value="Genomic_DNA"/>
</dbReference>
<dbReference type="SUPFAM" id="SSF57716">
    <property type="entry name" value="Glucocorticoid receptor-like (DNA-binding domain)"/>
    <property type="match status" value="1"/>
</dbReference>
<keyword evidence="1" id="KW-0143">Chaperone</keyword>
<name>A0ABU5MW64_9BACT</name>
<dbReference type="PROSITE" id="PS51902">
    <property type="entry name" value="CLPX_ZB"/>
    <property type="match status" value="1"/>
</dbReference>
<keyword evidence="1" id="KW-0479">Metal-binding</keyword>
<feature type="binding site" evidence="1">
    <location>
        <position position="6"/>
    </location>
    <ligand>
        <name>Zn(2+)</name>
        <dbReference type="ChEBI" id="CHEBI:29105"/>
    </ligand>
</feature>
<feature type="binding site" evidence="1">
    <location>
        <position position="3"/>
    </location>
    <ligand>
        <name>Zn(2+)</name>
        <dbReference type="ChEBI" id="CHEBI:29105"/>
    </ligand>
</feature>
<feature type="binding site" evidence="1">
    <location>
        <position position="30"/>
    </location>
    <ligand>
        <name>Zn(2+)</name>
        <dbReference type="ChEBI" id="CHEBI:29105"/>
    </ligand>
</feature>
<dbReference type="InterPro" id="IPR038366">
    <property type="entry name" value="Znf_CppX_C4_sf"/>
</dbReference>
<feature type="domain" description="ClpX-type ZB" evidence="2">
    <location>
        <begin position="1"/>
        <end position="46"/>
    </location>
</feature>
<dbReference type="Proteomes" id="UP001290861">
    <property type="component" value="Unassembled WGS sequence"/>
</dbReference>
<gene>
    <name evidence="3" type="ORF">P9H32_07175</name>
</gene>